<keyword evidence="4" id="KW-1185">Reference proteome</keyword>
<name>A0A8H6MKD3_9PEZI</name>
<reference evidence="3 4" key="1">
    <citation type="journal article" date="2020" name="Phytopathology">
        <title>Genome Sequence Resources of Colletotrichum truncatum, C. plurivorum, C. musicola, and C. sojae: Four Species Pathogenic to Soybean (Glycine max).</title>
        <authorList>
            <person name="Rogerio F."/>
            <person name="Boufleur T.R."/>
            <person name="Ciampi-Guillardi M."/>
            <person name="Sukno S.A."/>
            <person name="Thon M.R."/>
            <person name="Massola Junior N.S."/>
            <person name="Baroncelli R."/>
        </authorList>
    </citation>
    <scope>NUCLEOTIDE SEQUENCE [LARGE SCALE GENOMIC DNA]</scope>
    <source>
        <strain evidence="3 4">LFN0009</strain>
    </source>
</reference>
<evidence type="ECO:0000313" key="4">
    <source>
        <dbReference type="Proteomes" id="UP000652219"/>
    </source>
</evidence>
<evidence type="ECO:0000313" key="3">
    <source>
        <dbReference type="EMBL" id="KAF6795441.1"/>
    </source>
</evidence>
<protein>
    <submittedName>
        <fullName evidence="3">Uncharacterized protein</fullName>
    </submittedName>
</protein>
<dbReference type="AlphaFoldDB" id="A0A8H6MKD3"/>
<dbReference type="SUPFAM" id="SSF51735">
    <property type="entry name" value="NAD(P)-binding Rossmann-fold domains"/>
    <property type="match status" value="1"/>
</dbReference>
<feature type="transmembrane region" description="Helical" evidence="2">
    <location>
        <begin position="27"/>
        <end position="47"/>
    </location>
</feature>
<dbReference type="Gene3D" id="3.40.50.720">
    <property type="entry name" value="NAD(P)-binding Rossmann-like Domain"/>
    <property type="match status" value="1"/>
</dbReference>
<dbReference type="PANTHER" id="PTHR43157">
    <property type="entry name" value="PHOSPHATIDYLINOSITOL-GLYCAN BIOSYNTHESIS CLASS F PROTEIN-RELATED"/>
    <property type="match status" value="1"/>
</dbReference>
<dbReference type="GO" id="GO:0016491">
    <property type="term" value="F:oxidoreductase activity"/>
    <property type="evidence" value="ECO:0007669"/>
    <property type="project" value="UniProtKB-KW"/>
</dbReference>
<dbReference type="InterPro" id="IPR036291">
    <property type="entry name" value="NAD(P)-bd_dom_sf"/>
</dbReference>
<dbReference type="Proteomes" id="UP000652219">
    <property type="component" value="Unassembled WGS sequence"/>
</dbReference>
<organism evidence="3 4">
    <name type="scientific">Colletotrichum sojae</name>
    <dbReference type="NCBI Taxonomy" id="2175907"/>
    <lineage>
        <taxon>Eukaryota</taxon>
        <taxon>Fungi</taxon>
        <taxon>Dikarya</taxon>
        <taxon>Ascomycota</taxon>
        <taxon>Pezizomycotina</taxon>
        <taxon>Sordariomycetes</taxon>
        <taxon>Hypocreomycetidae</taxon>
        <taxon>Glomerellales</taxon>
        <taxon>Glomerellaceae</taxon>
        <taxon>Colletotrichum</taxon>
        <taxon>Colletotrichum orchidearum species complex</taxon>
    </lineage>
</organism>
<comment type="caution">
    <text evidence="3">The sequence shown here is derived from an EMBL/GenBank/DDBJ whole genome shotgun (WGS) entry which is preliminary data.</text>
</comment>
<gene>
    <name evidence="3" type="ORF">CSOJ01_13412</name>
</gene>
<keyword evidence="2" id="KW-1133">Transmembrane helix</keyword>
<keyword evidence="2" id="KW-0472">Membrane</keyword>
<dbReference type="EMBL" id="WIGN01000387">
    <property type="protein sequence ID" value="KAF6795441.1"/>
    <property type="molecule type" value="Genomic_DNA"/>
</dbReference>
<evidence type="ECO:0000256" key="1">
    <source>
        <dbReference type="ARBA" id="ARBA00023002"/>
    </source>
</evidence>
<evidence type="ECO:0000256" key="2">
    <source>
        <dbReference type="SAM" id="Phobius"/>
    </source>
</evidence>
<keyword evidence="1" id="KW-0560">Oxidoreductase</keyword>
<proteinExistence type="predicted"/>
<keyword evidence="2" id="KW-0812">Transmembrane</keyword>
<sequence>MTDVDAKFPLLQALGGWGVVRMIRSMIAGISHATVVGVSGAIIGSLVWGTASVPFIVASSVGFALGSWRWYQTATREALTQLQRYPRLIRHHMESNFPWQAEIQGRGMDFYTVTRFSSSWTLQSMLVATWLSAEPSLGDLRSRAESRIIEEDSFFYIFTTFTTEHHGFQHQNYRGDGCGFEAIKQLLAQSQPYKFILGARDTSTTQAAYDALHFDSSRHSLKVVPLELSNLKTVRSFAQHTLDTLGQDKLDYLFLNAAQNKGAEDKGPFGSKWCESYIVNHLSQHYLVHLLKDKIVESQSRVIFVSSGAVRNVPDISVLDKDLLGGAGTKDTTIYCETKFVQLLNAHWWRRQFQSSARVIAVSPGLIPGTGLGRHGTFKLTMDMPDAKSLPEGGSNLLRAFTISDFPTDEEQIFLTSWGDWWSKDVYANTLDEQLQAKWSPSKEQIEREEGLA</sequence>
<accession>A0A8H6MKD3</accession>
<dbReference type="PANTHER" id="PTHR43157:SF31">
    <property type="entry name" value="PHOSPHATIDYLINOSITOL-GLYCAN BIOSYNTHESIS CLASS F PROTEIN"/>
    <property type="match status" value="1"/>
</dbReference>